<evidence type="ECO:0000256" key="1">
    <source>
        <dbReference type="SAM" id="Coils"/>
    </source>
</evidence>
<evidence type="ECO:0000313" key="3">
    <source>
        <dbReference type="EMBL" id="ASJ72467.1"/>
    </source>
</evidence>
<accession>A0A2Z2NXJ6</accession>
<name>A0A2Z2NXJ6_9GAMM</name>
<organism evidence="3 4">
    <name type="scientific">Granulosicoccus antarcticus IMCC3135</name>
    <dbReference type="NCBI Taxonomy" id="1192854"/>
    <lineage>
        <taxon>Bacteria</taxon>
        <taxon>Pseudomonadati</taxon>
        <taxon>Pseudomonadota</taxon>
        <taxon>Gammaproteobacteria</taxon>
        <taxon>Chromatiales</taxon>
        <taxon>Granulosicoccaceae</taxon>
        <taxon>Granulosicoccus</taxon>
    </lineage>
</organism>
<protein>
    <submittedName>
        <fullName evidence="3">Uncharacterized protein</fullName>
    </submittedName>
</protein>
<feature type="coiled-coil region" evidence="1">
    <location>
        <begin position="46"/>
        <end position="80"/>
    </location>
</feature>
<dbReference type="RefSeq" id="WP_088917774.1">
    <property type="nucleotide sequence ID" value="NZ_CP018632.1"/>
</dbReference>
<feature type="signal peptide" evidence="2">
    <location>
        <begin position="1"/>
        <end position="25"/>
    </location>
</feature>
<keyword evidence="1" id="KW-0175">Coiled coil</keyword>
<dbReference type="KEGG" id="gai:IMCC3135_11885"/>
<sequence>MKRNVDLTRRVLLVLLLSTSAFASAQQKELSIDELEAYIAEQKVVLGEARANREKTQEKVDEVRDAISEQDARKALVEEELETLCSEQEALKPGTYEDCKAGSNN</sequence>
<keyword evidence="2" id="KW-0732">Signal</keyword>
<keyword evidence="4" id="KW-1185">Reference proteome</keyword>
<evidence type="ECO:0000313" key="4">
    <source>
        <dbReference type="Proteomes" id="UP000250079"/>
    </source>
</evidence>
<dbReference type="EMBL" id="CP018632">
    <property type="protein sequence ID" value="ASJ72467.1"/>
    <property type="molecule type" value="Genomic_DNA"/>
</dbReference>
<dbReference type="AlphaFoldDB" id="A0A2Z2NXJ6"/>
<reference evidence="3 4" key="1">
    <citation type="submission" date="2016-12" db="EMBL/GenBank/DDBJ databases">
        <authorList>
            <person name="Song W.-J."/>
            <person name="Kurnit D.M."/>
        </authorList>
    </citation>
    <scope>NUCLEOTIDE SEQUENCE [LARGE SCALE GENOMIC DNA]</scope>
    <source>
        <strain evidence="3 4">IMCC3135</strain>
    </source>
</reference>
<dbReference type="Proteomes" id="UP000250079">
    <property type="component" value="Chromosome"/>
</dbReference>
<proteinExistence type="predicted"/>
<gene>
    <name evidence="3" type="ORF">IMCC3135_11885</name>
</gene>
<evidence type="ECO:0000256" key="2">
    <source>
        <dbReference type="SAM" id="SignalP"/>
    </source>
</evidence>
<feature type="chain" id="PRO_5016295270" evidence="2">
    <location>
        <begin position="26"/>
        <end position="105"/>
    </location>
</feature>